<evidence type="ECO:0000259" key="2">
    <source>
        <dbReference type="Pfam" id="PF00534"/>
    </source>
</evidence>
<dbReference type="Pfam" id="PF00534">
    <property type="entry name" value="Glycos_transf_1"/>
    <property type="match status" value="1"/>
</dbReference>
<reference evidence="3 4" key="1">
    <citation type="submission" date="2022-06" db="EMBL/GenBank/DDBJ databases">
        <title>Genomic Encyclopedia of Archaeal and Bacterial Type Strains, Phase II (KMG-II): from individual species to whole genera.</title>
        <authorList>
            <person name="Goeker M."/>
        </authorList>
    </citation>
    <scope>NUCLEOTIDE SEQUENCE [LARGE SCALE GENOMIC DNA]</scope>
    <source>
        <strain evidence="3 4">DSM 44693</strain>
    </source>
</reference>
<evidence type="ECO:0000313" key="4">
    <source>
        <dbReference type="Proteomes" id="UP001206895"/>
    </source>
</evidence>
<comment type="caution">
    <text evidence="3">The sequence shown here is derived from an EMBL/GenBank/DDBJ whole genome shotgun (WGS) entry which is preliminary data.</text>
</comment>
<gene>
    <name evidence="3" type="ORF">LX13_002334</name>
</gene>
<keyword evidence="1" id="KW-0808">Transferase</keyword>
<evidence type="ECO:0000256" key="1">
    <source>
        <dbReference type="ARBA" id="ARBA00022679"/>
    </source>
</evidence>
<dbReference type="Proteomes" id="UP001206895">
    <property type="component" value="Unassembled WGS sequence"/>
</dbReference>
<name>A0ABT1HE28_9NOCA</name>
<feature type="domain" description="Glycosyl transferase family 1" evidence="2">
    <location>
        <begin position="186"/>
        <end position="334"/>
    </location>
</feature>
<evidence type="ECO:0000313" key="3">
    <source>
        <dbReference type="EMBL" id="MCP2176515.1"/>
    </source>
</evidence>
<protein>
    <submittedName>
        <fullName evidence="3">Glycosyltransferase involved in cell wall bisynthesis</fullName>
    </submittedName>
</protein>
<organism evidence="3 4">
    <name type="scientific">Williamsia maris</name>
    <dbReference type="NCBI Taxonomy" id="72806"/>
    <lineage>
        <taxon>Bacteria</taxon>
        <taxon>Bacillati</taxon>
        <taxon>Actinomycetota</taxon>
        <taxon>Actinomycetes</taxon>
        <taxon>Mycobacteriales</taxon>
        <taxon>Nocardiaceae</taxon>
        <taxon>Williamsia</taxon>
    </lineage>
</organism>
<accession>A0ABT1HE28</accession>
<sequence length="366" mass="38961">MTPTPAPVLFVSHSPQRSGAEKVMLDLVGECARRGIPVAVACPAGPLSESLGVGVRHVRIPHLGRDHTARTRVGALLSMIVAYLGAARVLRAQRDHRIVANSAHVLPALRIARVGGTAWLVHDHVVDRKFRLFIRIGRPLLTRVVAVSPTTAAALDGLITDIHVGRLGVDVPSTPPPPPTAALRTVGTMSVITQWKGLHVFLEAMARLPHLDAEVAGEAFPGDVAYADGLRLRATSDDLADRVSFPGRVRPGESLARWAVHVSASVKPEAGPLTVLEAMAAGVPVVATDHGGPQQFLAEGRGILVEPDDPAAMAAGIGQLLEDRTLREDMSRDAHAYVALHHDRRTTVPALLDLVLGPADDENEHR</sequence>
<keyword evidence="4" id="KW-1185">Reference proteome</keyword>
<dbReference type="PANTHER" id="PTHR12526">
    <property type="entry name" value="GLYCOSYLTRANSFERASE"/>
    <property type="match status" value="1"/>
</dbReference>
<proteinExistence type="predicted"/>
<dbReference type="CDD" id="cd03801">
    <property type="entry name" value="GT4_PimA-like"/>
    <property type="match status" value="1"/>
</dbReference>
<dbReference type="RefSeq" id="WP_253661494.1">
    <property type="nucleotide sequence ID" value="NZ_BAAAJQ010000001.1"/>
</dbReference>
<dbReference type="SUPFAM" id="SSF53756">
    <property type="entry name" value="UDP-Glycosyltransferase/glycogen phosphorylase"/>
    <property type="match status" value="1"/>
</dbReference>
<dbReference type="InterPro" id="IPR001296">
    <property type="entry name" value="Glyco_trans_1"/>
</dbReference>
<dbReference type="EMBL" id="JAMTCJ010000002">
    <property type="protein sequence ID" value="MCP2176515.1"/>
    <property type="molecule type" value="Genomic_DNA"/>
</dbReference>
<dbReference type="Gene3D" id="3.40.50.2000">
    <property type="entry name" value="Glycogen Phosphorylase B"/>
    <property type="match status" value="2"/>
</dbReference>